<dbReference type="EMBL" id="FUXM01000008">
    <property type="protein sequence ID" value="SJZ83589.1"/>
    <property type="molecule type" value="Genomic_DNA"/>
</dbReference>
<dbReference type="PANTHER" id="PTHR37298:SF1">
    <property type="entry name" value="UPF0111 PROTEIN YKAA"/>
    <property type="match status" value="1"/>
</dbReference>
<organism evidence="2 3">
    <name type="scientific">Carboxydocella sporoproducens DSM 16521</name>
    <dbReference type="NCBI Taxonomy" id="1121270"/>
    <lineage>
        <taxon>Bacteria</taxon>
        <taxon>Bacillati</taxon>
        <taxon>Bacillota</taxon>
        <taxon>Clostridia</taxon>
        <taxon>Eubacteriales</taxon>
        <taxon>Clostridiales Family XVI. Incertae Sedis</taxon>
        <taxon>Carboxydocella</taxon>
    </lineage>
</organism>
<proteinExistence type="inferred from homology"/>
<keyword evidence="3" id="KW-1185">Reference proteome</keyword>
<evidence type="ECO:0000313" key="2">
    <source>
        <dbReference type="EMBL" id="SJZ83589.1"/>
    </source>
</evidence>
<dbReference type="Pfam" id="PF01865">
    <property type="entry name" value="PhoU_div"/>
    <property type="match status" value="1"/>
</dbReference>
<name>A0A1T4NWG8_9FIRM</name>
<evidence type="ECO:0000256" key="1">
    <source>
        <dbReference type="ARBA" id="ARBA00008591"/>
    </source>
</evidence>
<comment type="similarity">
    <text evidence="1">Belongs to the UPF0111 family.</text>
</comment>
<dbReference type="InterPro" id="IPR052912">
    <property type="entry name" value="UPF0111_domain"/>
</dbReference>
<dbReference type="PANTHER" id="PTHR37298">
    <property type="entry name" value="UPF0111 PROTEIN YKAA"/>
    <property type="match status" value="1"/>
</dbReference>
<dbReference type="Gene3D" id="1.20.58.220">
    <property type="entry name" value="Phosphate transport system protein phou homolog 2, domain 2"/>
    <property type="match status" value="1"/>
</dbReference>
<dbReference type="RefSeq" id="WP_078665155.1">
    <property type="nucleotide sequence ID" value="NZ_FUXM01000008.1"/>
</dbReference>
<evidence type="ECO:0008006" key="4">
    <source>
        <dbReference type="Google" id="ProtNLM"/>
    </source>
</evidence>
<dbReference type="AlphaFoldDB" id="A0A1T4NWG8"/>
<sequence length="208" mass="23757">MLNLKPSKPIYFELFSKNGQAISQAARILKETVNDMSKLETNMATLKRIESEGDEITRQLLDELNSALITPFDREDVFRLAQFLDDILDYIYGTADRMILYRATEPTQCVKELAEVLADVCARVEKAVCLLNKVSANQEEIVKLCREINSLESRGDAIFRAGIQSLFDTAKDPMDFIRWKEIYEHMEHLLDLCEDVGDVLKGVVLKYA</sequence>
<protein>
    <recommendedName>
        <fullName evidence="4">TIGR00153 family protein</fullName>
    </recommendedName>
</protein>
<evidence type="ECO:0000313" key="3">
    <source>
        <dbReference type="Proteomes" id="UP000189933"/>
    </source>
</evidence>
<accession>A0A1T4NWG8</accession>
<reference evidence="3" key="1">
    <citation type="submission" date="2017-02" db="EMBL/GenBank/DDBJ databases">
        <authorList>
            <person name="Varghese N."/>
            <person name="Submissions S."/>
        </authorList>
    </citation>
    <scope>NUCLEOTIDE SEQUENCE [LARGE SCALE GENOMIC DNA]</scope>
    <source>
        <strain evidence="3">DSM 16521</strain>
    </source>
</reference>
<dbReference type="InterPro" id="IPR018445">
    <property type="entry name" value="Put_Phosphate_transp_reg"/>
</dbReference>
<gene>
    <name evidence="2" type="ORF">SAMN02745885_01069</name>
</gene>
<dbReference type="OrthoDB" id="9797568at2"/>
<dbReference type="Proteomes" id="UP000189933">
    <property type="component" value="Unassembled WGS sequence"/>
</dbReference>
<dbReference type="InterPro" id="IPR038078">
    <property type="entry name" value="PhoU-like_sf"/>
</dbReference>